<keyword evidence="3" id="KW-0238">DNA-binding</keyword>
<dbReference type="Pfam" id="PF03466">
    <property type="entry name" value="LysR_substrate"/>
    <property type="match status" value="1"/>
</dbReference>
<dbReference type="InterPro" id="IPR050950">
    <property type="entry name" value="HTH-type_LysR_regulators"/>
</dbReference>
<dbReference type="InterPro" id="IPR036388">
    <property type="entry name" value="WH-like_DNA-bd_sf"/>
</dbReference>
<evidence type="ECO:0000256" key="3">
    <source>
        <dbReference type="ARBA" id="ARBA00023125"/>
    </source>
</evidence>
<dbReference type="Gene3D" id="3.40.190.290">
    <property type="match status" value="1"/>
</dbReference>
<dbReference type="InterPro" id="IPR005119">
    <property type="entry name" value="LysR_subst-bd"/>
</dbReference>
<dbReference type="FunFam" id="1.10.10.10:FF:000001">
    <property type="entry name" value="LysR family transcriptional regulator"/>
    <property type="match status" value="1"/>
</dbReference>
<evidence type="ECO:0000256" key="4">
    <source>
        <dbReference type="ARBA" id="ARBA00023163"/>
    </source>
</evidence>
<gene>
    <name evidence="6" type="ORF">Acy02nite_30140</name>
</gene>
<evidence type="ECO:0000313" key="7">
    <source>
        <dbReference type="Proteomes" id="UP000619479"/>
    </source>
</evidence>
<dbReference type="InterPro" id="IPR036390">
    <property type="entry name" value="WH_DNA-bd_sf"/>
</dbReference>
<comment type="caution">
    <text evidence="6">The sequence shown here is derived from an EMBL/GenBank/DDBJ whole genome shotgun (WGS) entry which is preliminary data.</text>
</comment>
<dbReference type="GO" id="GO:0003677">
    <property type="term" value="F:DNA binding"/>
    <property type="evidence" value="ECO:0007669"/>
    <property type="project" value="UniProtKB-KW"/>
</dbReference>
<keyword evidence="2" id="KW-0805">Transcription regulation</keyword>
<dbReference type="CDD" id="cd05466">
    <property type="entry name" value="PBP2_LTTR_substrate"/>
    <property type="match status" value="1"/>
</dbReference>
<dbReference type="Pfam" id="PF00126">
    <property type="entry name" value="HTH_1"/>
    <property type="match status" value="1"/>
</dbReference>
<dbReference type="GO" id="GO:0003700">
    <property type="term" value="F:DNA-binding transcription factor activity"/>
    <property type="evidence" value="ECO:0007669"/>
    <property type="project" value="InterPro"/>
</dbReference>
<dbReference type="InterPro" id="IPR000847">
    <property type="entry name" value="LysR_HTH_N"/>
</dbReference>
<evidence type="ECO:0000313" key="6">
    <source>
        <dbReference type="EMBL" id="GID65133.1"/>
    </source>
</evidence>
<name>A0A919IGK4_9ACTN</name>
<reference evidence="6" key="1">
    <citation type="submission" date="2021-01" db="EMBL/GenBank/DDBJ databases">
        <title>Whole genome shotgun sequence of Actinoplanes cyaneus NBRC 14990.</title>
        <authorList>
            <person name="Komaki H."/>
            <person name="Tamura T."/>
        </authorList>
    </citation>
    <scope>NUCLEOTIDE SEQUENCE</scope>
    <source>
        <strain evidence="6">NBRC 14990</strain>
    </source>
</reference>
<dbReference type="SUPFAM" id="SSF53850">
    <property type="entry name" value="Periplasmic binding protein-like II"/>
    <property type="match status" value="1"/>
</dbReference>
<feature type="domain" description="HTH lysR-type" evidence="5">
    <location>
        <begin position="11"/>
        <end position="68"/>
    </location>
</feature>
<dbReference type="PANTHER" id="PTHR30419">
    <property type="entry name" value="HTH-TYPE TRANSCRIPTIONAL REGULATOR YBHD"/>
    <property type="match status" value="1"/>
</dbReference>
<keyword evidence="7" id="KW-1185">Reference proteome</keyword>
<evidence type="ECO:0000259" key="5">
    <source>
        <dbReference type="PROSITE" id="PS50931"/>
    </source>
</evidence>
<accession>A0A919IGK4</accession>
<evidence type="ECO:0000256" key="2">
    <source>
        <dbReference type="ARBA" id="ARBA00023015"/>
    </source>
</evidence>
<dbReference type="PRINTS" id="PR00039">
    <property type="entry name" value="HTHLYSR"/>
</dbReference>
<dbReference type="GO" id="GO:0005829">
    <property type="term" value="C:cytosol"/>
    <property type="evidence" value="ECO:0007669"/>
    <property type="project" value="TreeGrafter"/>
</dbReference>
<dbReference type="AlphaFoldDB" id="A0A919IGK4"/>
<dbReference type="EMBL" id="BOMH01000020">
    <property type="protein sequence ID" value="GID65133.1"/>
    <property type="molecule type" value="Genomic_DNA"/>
</dbReference>
<dbReference type="SUPFAM" id="SSF46785">
    <property type="entry name" value="Winged helix' DNA-binding domain"/>
    <property type="match status" value="1"/>
</dbReference>
<dbReference type="Gene3D" id="1.10.10.10">
    <property type="entry name" value="Winged helix-like DNA-binding domain superfamily/Winged helix DNA-binding domain"/>
    <property type="match status" value="1"/>
</dbReference>
<proteinExistence type="inferred from homology"/>
<comment type="similarity">
    <text evidence="1">Belongs to the LysR transcriptional regulatory family.</text>
</comment>
<dbReference type="Proteomes" id="UP000619479">
    <property type="component" value="Unassembled WGS sequence"/>
</dbReference>
<organism evidence="6 7">
    <name type="scientific">Actinoplanes cyaneus</name>
    <dbReference type="NCBI Taxonomy" id="52696"/>
    <lineage>
        <taxon>Bacteria</taxon>
        <taxon>Bacillati</taxon>
        <taxon>Actinomycetota</taxon>
        <taxon>Actinomycetes</taxon>
        <taxon>Micromonosporales</taxon>
        <taxon>Micromonosporaceae</taxon>
        <taxon>Actinoplanes</taxon>
    </lineage>
</organism>
<dbReference type="PROSITE" id="PS50931">
    <property type="entry name" value="HTH_LYSR"/>
    <property type="match status" value="1"/>
</dbReference>
<sequence length="323" mass="34356">MGFIVLHDERVELRQLSYVEAVARYGGFTRAAERLHVAQSAVSAQIRALEAELGVALFARTTRRVALTPAGEMFVARARRVLAELDGARIEMGEITAVVTGRVTVGATAVLGPYDLPAALARFHDRFPGLALRLRSGLITGLLGALDNGELDLVVGPVHADLPARFEALPLADEQLVLALPVGHPLSGSGRLTLGEFRDEPFVCLPEGSGLRWILENAARTAGFAPKVPFETHSPRSIRDLVAAGLGVGLLARSVAEDDQGPAITVRNLHAPPVHPPIGVIHHRDRPLTPAVQACRHVLVEQAAHRSFPPVPVGTPAGGHLAE</sequence>
<keyword evidence="4" id="KW-0804">Transcription</keyword>
<protein>
    <submittedName>
        <fullName evidence="6">LysR family transcriptional regulator</fullName>
    </submittedName>
</protein>
<evidence type="ECO:0000256" key="1">
    <source>
        <dbReference type="ARBA" id="ARBA00009437"/>
    </source>
</evidence>